<dbReference type="AlphaFoldDB" id="A0A6A6ESV7"/>
<keyword evidence="2" id="KW-0472">Membrane</keyword>
<protein>
    <submittedName>
        <fullName evidence="3">Uncharacterized protein</fullName>
    </submittedName>
</protein>
<name>A0A6A6ESV7_9PEZI</name>
<dbReference type="OrthoDB" id="3798694at2759"/>
<feature type="region of interest" description="Disordered" evidence="1">
    <location>
        <begin position="163"/>
        <end position="201"/>
    </location>
</feature>
<keyword evidence="2" id="KW-0812">Transmembrane</keyword>
<feature type="region of interest" description="Disordered" evidence="1">
    <location>
        <begin position="239"/>
        <end position="293"/>
    </location>
</feature>
<feature type="region of interest" description="Disordered" evidence="1">
    <location>
        <begin position="328"/>
        <end position="357"/>
    </location>
</feature>
<feature type="compositionally biased region" description="Low complexity" evidence="1">
    <location>
        <begin position="88"/>
        <end position="130"/>
    </location>
</feature>
<feature type="compositionally biased region" description="Basic residues" evidence="1">
    <location>
        <begin position="1"/>
        <end position="10"/>
    </location>
</feature>
<evidence type="ECO:0000256" key="1">
    <source>
        <dbReference type="SAM" id="MobiDB-lite"/>
    </source>
</evidence>
<evidence type="ECO:0000313" key="4">
    <source>
        <dbReference type="Proteomes" id="UP000800200"/>
    </source>
</evidence>
<feature type="compositionally biased region" description="Polar residues" evidence="1">
    <location>
        <begin position="163"/>
        <end position="172"/>
    </location>
</feature>
<evidence type="ECO:0000313" key="3">
    <source>
        <dbReference type="EMBL" id="KAF2193180.1"/>
    </source>
</evidence>
<feature type="region of interest" description="Disordered" evidence="1">
    <location>
        <begin position="391"/>
        <end position="423"/>
    </location>
</feature>
<keyword evidence="2" id="KW-1133">Transmembrane helix</keyword>
<keyword evidence="4" id="KW-1185">Reference proteome</keyword>
<sequence>MPLRYRRRPPPLRFVFRQEPAQPGEIGPPSPESPGTSPDSPNFPGQPESPDEPSPTGGPAEAEEPEEPSPVESSFPAALATSVAQVGSSAAAITSQATAPPVAVTSSTAAPQVSSQPASEPAPEASGAPGLISAPSSDEAQASTTAALAAMTDVNLSNQNAQTLQPSTTGQLPSAAETELAGGANPGPSQPQRSKSNNPPMSKAAEGALIAFTILGALALVIGAIIFLKRRRRQKIESQMRHGEDAFSPSNIGSLHTPETAHIGHLTRTTDTTDPLFAGEESRPTTVSTDPSRSRFAAFRSHPPTNSAIQPPMPSANPFADPPLNKSYDLLRGRPRSTTLTDRGSWTKNPFKDPISDRFDPFGELQEKARQERVRHMEELRLEQEYLEKERMGLGMPEGRKGSGVTVEGLGVLDRSGTGGYPR</sequence>
<feature type="compositionally biased region" description="Polar residues" evidence="1">
    <location>
        <begin position="336"/>
        <end position="348"/>
    </location>
</feature>
<reference evidence="3" key="1">
    <citation type="journal article" date="2020" name="Stud. Mycol.">
        <title>101 Dothideomycetes genomes: a test case for predicting lifestyles and emergence of pathogens.</title>
        <authorList>
            <person name="Haridas S."/>
            <person name="Albert R."/>
            <person name="Binder M."/>
            <person name="Bloem J."/>
            <person name="Labutti K."/>
            <person name="Salamov A."/>
            <person name="Andreopoulos B."/>
            <person name="Baker S."/>
            <person name="Barry K."/>
            <person name="Bills G."/>
            <person name="Bluhm B."/>
            <person name="Cannon C."/>
            <person name="Castanera R."/>
            <person name="Culley D."/>
            <person name="Daum C."/>
            <person name="Ezra D."/>
            <person name="Gonzalez J."/>
            <person name="Henrissat B."/>
            <person name="Kuo A."/>
            <person name="Liang C."/>
            <person name="Lipzen A."/>
            <person name="Lutzoni F."/>
            <person name="Magnuson J."/>
            <person name="Mondo S."/>
            <person name="Nolan M."/>
            <person name="Ohm R."/>
            <person name="Pangilinan J."/>
            <person name="Park H.-J."/>
            <person name="Ramirez L."/>
            <person name="Alfaro M."/>
            <person name="Sun H."/>
            <person name="Tritt A."/>
            <person name="Yoshinaga Y."/>
            <person name="Zwiers L.-H."/>
            <person name="Turgeon B."/>
            <person name="Goodwin S."/>
            <person name="Spatafora J."/>
            <person name="Crous P."/>
            <person name="Grigoriev I."/>
        </authorList>
    </citation>
    <scope>NUCLEOTIDE SEQUENCE</scope>
    <source>
        <strain evidence="3">CBS 207.26</strain>
    </source>
</reference>
<evidence type="ECO:0000256" key="2">
    <source>
        <dbReference type="SAM" id="Phobius"/>
    </source>
</evidence>
<accession>A0A6A6ESV7</accession>
<proteinExistence type="predicted"/>
<gene>
    <name evidence="3" type="ORF">K469DRAFT_735155</name>
</gene>
<feature type="transmembrane region" description="Helical" evidence="2">
    <location>
        <begin position="207"/>
        <end position="228"/>
    </location>
</feature>
<organism evidence="3 4">
    <name type="scientific">Zopfia rhizophila CBS 207.26</name>
    <dbReference type="NCBI Taxonomy" id="1314779"/>
    <lineage>
        <taxon>Eukaryota</taxon>
        <taxon>Fungi</taxon>
        <taxon>Dikarya</taxon>
        <taxon>Ascomycota</taxon>
        <taxon>Pezizomycotina</taxon>
        <taxon>Dothideomycetes</taxon>
        <taxon>Dothideomycetes incertae sedis</taxon>
        <taxon>Zopfiaceae</taxon>
        <taxon>Zopfia</taxon>
    </lineage>
</organism>
<dbReference type="Proteomes" id="UP000800200">
    <property type="component" value="Unassembled WGS sequence"/>
</dbReference>
<feature type="compositionally biased region" description="Polar residues" evidence="1">
    <location>
        <begin position="190"/>
        <end position="200"/>
    </location>
</feature>
<feature type="region of interest" description="Disordered" evidence="1">
    <location>
        <begin position="1"/>
        <end position="146"/>
    </location>
</feature>
<dbReference type="EMBL" id="ML994614">
    <property type="protein sequence ID" value="KAF2193180.1"/>
    <property type="molecule type" value="Genomic_DNA"/>
</dbReference>